<sequence length="79" mass="8938">MNIKGISTKLSAATVIALLLFSCANDDDSKEYNSAYPKIESKNTNDTIIKLNDNPDVRTFNKEKDRPQHCQGWNCVQFD</sequence>
<protein>
    <recommendedName>
        <fullName evidence="4">Lipoprotein</fullName>
    </recommendedName>
</protein>
<feature type="signal peptide" evidence="1">
    <location>
        <begin position="1"/>
        <end position="26"/>
    </location>
</feature>
<dbReference type="AlphaFoldDB" id="A0A3L9M5K1"/>
<proteinExistence type="predicted"/>
<dbReference type="Proteomes" id="UP000275348">
    <property type="component" value="Unassembled WGS sequence"/>
</dbReference>
<comment type="caution">
    <text evidence="2">The sequence shown here is derived from an EMBL/GenBank/DDBJ whole genome shotgun (WGS) entry which is preliminary data.</text>
</comment>
<evidence type="ECO:0000313" key="3">
    <source>
        <dbReference type="Proteomes" id="UP000275348"/>
    </source>
</evidence>
<evidence type="ECO:0008006" key="4">
    <source>
        <dbReference type="Google" id="ProtNLM"/>
    </source>
</evidence>
<gene>
    <name evidence="2" type="ORF">EAH69_10660</name>
</gene>
<name>A0A3L9M5K1_9FLAO</name>
<dbReference type="EMBL" id="RDOJ01000015">
    <property type="protein sequence ID" value="RLZ08051.1"/>
    <property type="molecule type" value="Genomic_DNA"/>
</dbReference>
<keyword evidence="1" id="KW-0732">Signal</keyword>
<accession>A0A3L9M5K1</accession>
<reference evidence="2 3" key="1">
    <citation type="submission" date="2018-10" db="EMBL/GenBank/DDBJ databases">
        <authorList>
            <person name="Chen X."/>
        </authorList>
    </citation>
    <scope>NUCLEOTIDE SEQUENCE [LARGE SCALE GENOMIC DNA]</scope>
    <source>
        <strain evidence="2 3">YIM 102668</strain>
    </source>
</reference>
<keyword evidence="3" id="KW-1185">Reference proteome</keyword>
<evidence type="ECO:0000313" key="2">
    <source>
        <dbReference type="EMBL" id="RLZ08051.1"/>
    </source>
</evidence>
<feature type="chain" id="PRO_5018123576" description="Lipoprotein" evidence="1">
    <location>
        <begin position="27"/>
        <end position="79"/>
    </location>
</feature>
<evidence type="ECO:0000256" key="1">
    <source>
        <dbReference type="SAM" id="SignalP"/>
    </source>
</evidence>
<organism evidence="2 3">
    <name type="scientific">Faecalibacter macacae</name>
    <dbReference type="NCBI Taxonomy" id="1859289"/>
    <lineage>
        <taxon>Bacteria</taxon>
        <taxon>Pseudomonadati</taxon>
        <taxon>Bacteroidota</taxon>
        <taxon>Flavobacteriia</taxon>
        <taxon>Flavobacteriales</taxon>
        <taxon>Weeksellaceae</taxon>
        <taxon>Faecalibacter</taxon>
    </lineage>
</organism>
<dbReference type="PROSITE" id="PS51257">
    <property type="entry name" value="PROKAR_LIPOPROTEIN"/>
    <property type="match status" value="1"/>
</dbReference>
<dbReference type="RefSeq" id="WP_121935193.1">
    <property type="nucleotide sequence ID" value="NZ_RDOJ01000015.1"/>
</dbReference>